<dbReference type="InterPro" id="IPR051143">
    <property type="entry name" value="TrkH_K-transport"/>
</dbReference>
<dbReference type="PIRSF" id="PIRSF002450">
    <property type="entry name" value="K+_transpter_TRK"/>
    <property type="match status" value="1"/>
</dbReference>
<reference evidence="12 13" key="1">
    <citation type="submission" date="2019-01" db="EMBL/GenBank/DDBJ databases">
        <title>Genome sequencing of the rare red list fungi Fomitopsis rosea.</title>
        <authorList>
            <person name="Buettner E."/>
            <person name="Kellner H."/>
        </authorList>
    </citation>
    <scope>NUCLEOTIDE SEQUENCE [LARGE SCALE GENOMIC DNA]</scope>
    <source>
        <strain evidence="12 13">DSM 105464</strain>
    </source>
</reference>
<accession>A0A4Y9Y7Y0</accession>
<dbReference type="STRING" id="34475.A0A4Y9Y7Y0"/>
<feature type="transmembrane region" description="Helical" evidence="10">
    <location>
        <begin position="64"/>
        <end position="85"/>
    </location>
</feature>
<comment type="caution">
    <text evidence="12">The sequence shown here is derived from an EMBL/GenBank/DDBJ whole genome shotgun (WGS) entry which is preliminary data.</text>
</comment>
<proteinExistence type="inferred from homology"/>
<dbReference type="InterPro" id="IPR004773">
    <property type="entry name" value="K/Na_transp_Trk1/HKT1"/>
</dbReference>
<evidence type="ECO:0000256" key="9">
    <source>
        <dbReference type="ARBA" id="ARBA00023136"/>
    </source>
</evidence>
<feature type="transmembrane region" description="Helical" evidence="10">
    <location>
        <begin position="36"/>
        <end position="57"/>
    </location>
</feature>
<evidence type="ECO:0000313" key="13">
    <source>
        <dbReference type="Proteomes" id="UP000298390"/>
    </source>
</evidence>
<evidence type="ECO:0000256" key="4">
    <source>
        <dbReference type="ARBA" id="ARBA00022538"/>
    </source>
</evidence>
<dbReference type="PANTHER" id="PTHR31064:SF30">
    <property type="entry name" value="HIGH-AFFINITY POTASSIUM TRANSPORT PROTEIN-RELATED"/>
    <property type="match status" value="1"/>
</dbReference>
<gene>
    <name evidence="12" type="ORF">EVJ58_g6965</name>
</gene>
<feature type="transmembrane region" description="Helical" evidence="10">
    <location>
        <begin position="357"/>
        <end position="381"/>
    </location>
</feature>
<dbReference type="NCBIfam" id="TIGR00934">
    <property type="entry name" value="2a38euk"/>
    <property type="match status" value="1"/>
</dbReference>
<feature type="region of interest" description="Disordered" evidence="11">
    <location>
        <begin position="724"/>
        <end position="747"/>
    </location>
</feature>
<protein>
    <recommendedName>
        <fullName evidence="10">Potassium transport protein</fullName>
    </recommendedName>
</protein>
<evidence type="ECO:0000256" key="3">
    <source>
        <dbReference type="ARBA" id="ARBA00022448"/>
    </source>
</evidence>
<dbReference type="InterPro" id="IPR003445">
    <property type="entry name" value="Cat_transpt"/>
</dbReference>
<evidence type="ECO:0000256" key="10">
    <source>
        <dbReference type="PIRNR" id="PIRNR002450"/>
    </source>
</evidence>
<evidence type="ECO:0000313" key="12">
    <source>
        <dbReference type="EMBL" id="TFY57531.1"/>
    </source>
</evidence>
<dbReference type="AlphaFoldDB" id="A0A4Y9Y7Y0"/>
<feature type="transmembrane region" description="Helical" evidence="10">
    <location>
        <begin position="495"/>
        <end position="515"/>
    </location>
</feature>
<keyword evidence="9 10" id="KW-0472">Membrane</keyword>
<evidence type="ECO:0000256" key="5">
    <source>
        <dbReference type="ARBA" id="ARBA00022692"/>
    </source>
</evidence>
<keyword evidence="6 10" id="KW-0630">Potassium</keyword>
<evidence type="ECO:0000256" key="6">
    <source>
        <dbReference type="ARBA" id="ARBA00022958"/>
    </source>
</evidence>
<feature type="transmembrane region" description="Helical" evidence="10">
    <location>
        <begin position="433"/>
        <end position="457"/>
    </location>
</feature>
<evidence type="ECO:0000256" key="7">
    <source>
        <dbReference type="ARBA" id="ARBA00022989"/>
    </source>
</evidence>
<name>A0A4Y9Y7Y0_9APHY</name>
<evidence type="ECO:0000256" key="1">
    <source>
        <dbReference type="ARBA" id="ARBA00004141"/>
    </source>
</evidence>
<evidence type="ECO:0000256" key="2">
    <source>
        <dbReference type="ARBA" id="ARBA00009137"/>
    </source>
</evidence>
<dbReference type="Proteomes" id="UP000298390">
    <property type="component" value="Unassembled WGS sequence"/>
</dbReference>
<sequence length="818" mass="91520">MSGSHNLADLERTTPSPRMSAFARGMVDYAKEALRFYRIHLLLFVIVPLLGALVFWASNGEFKIPFIDALFVCVSAATGTGLSPVDLSSTTPWQQAIIVLLEICGNLVFVSWVVVYFRRAYFLDHLKHIVAADRERSMTRHETTASHASHASPSRAIVDALVGHGLDDLQEQRHRIQSCRKESNPGQAEATRSLRPEMVRRLDVAPHLVDPAGKIVYASGVHPSSSQTSPHLVERDRFPRAHSIESRVHTRNDARGTQHGGTEDFGGFPYPWRIVSNAIRRLFPRLHQKLRRTVTMPRTSTLVPPNTGSAAVLSGEDTRQVPYITFSASVGRNSTFHGLTDENIEELGGVEYRALTALLWIVPLYYFGLLAITFIAIAPVANEDSYRWIFRVPQQHRDINPIWFSAFQVIGAWANTGMSLVDQNMVPFRNAYLMVVVLCLDVLAGNTAFPIFLRFMIWTITKILPHNSRTNEALHFLLDHPRRCFIYLFPANQTWVLLAVQFMIDFVLWLFDIVLNWGNPATDSIPLGTRIVDALLQASAVRSAGFQVIPLSSLVPAVLVLDVVMMYIAMYPIALSVRSTNVYEETSLGVYEADEMAYGMDDSSEARVQIWGKYLWTHARRQLSFDMWWLALSLFLLCIIERTPLMDTSKASWFNIFALIFELVSAYGTVGLSLGVPYANFSFCGALHTLSKLILCAVMVRGRHRGLPVALDRAVILPRDLKKPATNQEGAQDSPSTEDSSFEKHERKAESVLINEKEAVSEEQSHSVTSLSIRRSRTLSFAVDATRGTARTVNVGGINGVAEEESQPIHGIEELPLY</sequence>
<evidence type="ECO:0000256" key="11">
    <source>
        <dbReference type="SAM" id="MobiDB-lite"/>
    </source>
</evidence>
<dbReference type="PANTHER" id="PTHR31064">
    <property type="entry name" value="POTASSIUM TRANSPORT PROTEIN DDB_G0292412-RELATED"/>
    <property type="match status" value="1"/>
</dbReference>
<comment type="similarity">
    <text evidence="2 10">Belongs to the TrkH potassium transport family.</text>
</comment>
<feature type="transmembrane region" description="Helical" evidence="10">
    <location>
        <begin position="401"/>
        <end position="421"/>
    </location>
</feature>
<keyword evidence="7 10" id="KW-1133">Transmembrane helix</keyword>
<keyword evidence="3 10" id="KW-0813">Transport</keyword>
<dbReference type="InterPro" id="IPR015958">
    <property type="entry name" value="Trk1_fungi"/>
</dbReference>
<dbReference type="GO" id="GO:0005886">
    <property type="term" value="C:plasma membrane"/>
    <property type="evidence" value="ECO:0007669"/>
    <property type="project" value="InterPro"/>
</dbReference>
<comment type="subcellular location">
    <subcellularLocation>
        <location evidence="1">Membrane</location>
        <topology evidence="1">Multi-pass membrane protein</topology>
    </subcellularLocation>
</comment>
<keyword evidence="4 10" id="KW-0633">Potassium transport</keyword>
<feature type="transmembrane region" description="Helical" evidence="10">
    <location>
        <begin position="652"/>
        <end position="672"/>
    </location>
</feature>
<organism evidence="12 13">
    <name type="scientific">Rhodofomes roseus</name>
    <dbReference type="NCBI Taxonomy" id="34475"/>
    <lineage>
        <taxon>Eukaryota</taxon>
        <taxon>Fungi</taxon>
        <taxon>Dikarya</taxon>
        <taxon>Basidiomycota</taxon>
        <taxon>Agaricomycotina</taxon>
        <taxon>Agaricomycetes</taxon>
        <taxon>Polyporales</taxon>
        <taxon>Rhodofomes</taxon>
    </lineage>
</organism>
<dbReference type="GO" id="GO:1990573">
    <property type="term" value="P:potassium ion import across plasma membrane"/>
    <property type="evidence" value="ECO:0007669"/>
    <property type="project" value="TreeGrafter"/>
</dbReference>
<dbReference type="EMBL" id="SEKV01000421">
    <property type="protein sequence ID" value="TFY57531.1"/>
    <property type="molecule type" value="Genomic_DNA"/>
</dbReference>
<feature type="transmembrane region" description="Helical" evidence="10">
    <location>
        <begin position="623"/>
        <end position="640"/>
    </location>
</feature>
<dbReference type="GO" id="GO:0030007">
    <property type="term" value="P:intracellular potassium ion homeostasis"/>
    <property type="evidence" value="ECO:0007669"/>
    <property type="project" value="UniProtKB-UniRule"/>
</dbReference>
<feature type="transmembrane region" description="Helical" evidence="10">
    <location>
        <begin position="97"/>
        <end position="117"/>
    </location>
</feature>
<keyword evidence="5 10" id="KW-0812">Transmembrane</keyword>
<evidence type="ECO:0000256" key="8">
    <source>
        <dbReference type="ARBA" id="ARBA00023065"/>
    </source>
</evidence>
<keyword evidence="8 10" id="KW-0406">Ion transport</keyword>
<feature type="transmembrane region" description="Helical" evidence="10">
    <location>
        <begin position="551"/>
        <end position="574"/>
    </location>
</feature>
<dbReference type="Pfam" id="PF02386">
    <property type="entry name" value="TrkH"/>
    <property type="match status" value="1"/>
</dbReference>
<dbReference type="GO" id="GO:0140107">
    <property type="term" value="F:high-affinity potassium ion transmembrane transporter activity"/>
    <property type="evidence" value="ECO:0007669"/>
    <property type="project" value="TreeGrafter"/>
</dbReference>
<feature type="compositionally biased region" description="Polar residues" evidence="11">
    <location>
        <begin position="725"/>
        <end position="739"/>
    </location>
</feature>